<feature type="region of interest" description="Disordered" evidence="1">
    <location>
        <begin position="794"/>
        <end position="822"/>
    </location>
</feature>
<proteinExistence type="predicted"/>
<keyword evidence="2" id="KW-0934">Plastid</keyword>
<feature type="compositionally biased region" description="Polar residues" evidence="1">
    <location>
        <begin position="937"/>
        <end position="954"/>
    </location>
</feature>
<sequence>MSFLTGAKDYVEILHQLVETDASFNVNNIIMSSTTGGLGGGSPERGLGAAGSYNDFGNLLTYFVVNTNNFFNFQWLQTIWSWPILVPDISNAMISEISIIGSGLFNQFTNAHPGISSMPLPPSGGAQPGINLLDTPDFPNALSRLNISSNNFLSFLSKNGAQNPSSVAETAININQVNGFINLNPELTNLGRLAENSESLKEFSRTEQNTNLTNGTLQIPALIERFMIGFLNSFFLFLPTSTAHFITLRRFIFQGTLAGFVSGLGTIFGNVFWLSSIIFGWRFLLIPWLSFDILRYFLGFILIIRYFYDLFLETSPSATPIKISSWPPKLFSNFLSRRLPAFLQSKPAKEFKNSYNSTTKMFWLNFLLAFTEQSNIYPFIGNISLRSSATSFEGFPASNYMEFLAIHSMYILGIFVGSLSLLKFTYWLFEEPFYRLYLWVLSTWPRDFYTQTAKRIKFLFLYITMIFAICSIPYYGLDYILMNPLGLVNNDVLLQHKVFLESSFINTTPSDYNTRQNRFRHSSRERWNRRLKNYRSLDTVLYDGAGTTGNTYDLLTIEDTNYGFDRFWYKRKKRSHEIRYRLIPAPLVGMLKKSLLSKRLKNERVIRLEFFDLLYQYYYHPSFHDLNPSNSVTKSLFNLKDKKVSLSASGDLPTISPSSTDLTYNITGTNPSYSGPFLKTGIGTARFFSSSSDKQRNSALRKFVRKVTTRSSSGTGRSFPIRDSIVGVGASPFFETAAIPLNLSSESQTIRIESGRRIPENTRLNLQKNTLRIIAKELQKPIYSKRWKRQNFLSSSMPESNSAETGRTLRTSAAGRNTTDLSPDNAINLQKVFKKVLRFVGDDYGSGKKNAFGSVSSPRSMSENSQATKWPGAGAFSVPEHRFRKKLSKKDLQILRYRGFLSELMPSKQSQHSSILKPLSRQNQASKEADVLRGSQKIENQPRSIAESNGSQEKQPLASMPFFKQESGANLGFIFSKTQNLVHPIKLTLEKEDIFRRKLQYYGYGVKLFRKMEINNPSPYFKTFLKRFFYYYKPTRRWQKTIRPNKKTRRFGPKVPRVAILPPLFSSAEQPPRGGLSSTALTNRVAFTPAPNDQLSTLRGTSDGVVRASAPQVGLDMGRLETSKNIQNMNLEIVRPTHLYSLQSKKAQRCRRIIHKDVMLHNYYAPLNRFLMERDIDFFINRQPKAHFLTKKEEHLLHLRRFLLLEHYNTLRWYNNVNQKSANYSAETGLNTGRDAGLPQRGSQTKALDAIMPVQLDSSLEPKVQGFDQLDNVKENQNNVKSFSNKIYNQQFQGTFKKIRHLFAMTPNQGMQSILKFDQNLYNDSAKESFNGAIEHEELASSSQKISSVFVLEQPTGRAGLMPEPAQQSEADYKGGDSSFVNKTQNDNNFRAPIAYQFLKKMAFNKKYMEFYEENSINNKSSMRESFLFVISQYERKKVKLKNKIKFFKKWFAGNANTFSLQHDWRTTRTGANNSDSDFNKTPSSSSVIPTSIRKGLLRAISKTDINPNSAFLASQLESGLDSITSKRTNAVLPKSSPLNIFEAPFTLILKTKKHYYTDWHKKKRSRIKRTSNRRKLLRKKFSFGAQEKRKKRLAGAMGPSANLNSNIGGLSSSAVPGLSKTSDSGAAPLSSTTGGFGGDRTATDSKSNLFKSFPGSNGADSGSGFDAGKTDPTSTNPLWSLHLKGLAKGRKAQVSSGFDAKTQIPQDGTDSLSLNQSTVYQTAIEQTKEVLSNSSINEKSLDSVELTGNGKLGNSYFIKKTRKFLIDWKKSNLNTIFDKLNPNYLNSQKESNQYSQLSIPLARPLGIKNLFQSIRPTFREDTFDAGYSISAEFSGNKTDAPNPGSSVIQASTRNDSRWIFTGFGKKDVIENISNWKKKSHKKRRTIHLTRGVPIRSAKTIRSRLLMKKKEAKQKLQLFKKYQKLLNTGFVNNEQKTQLKLLALAKIQELQKALYYSNTLDPTRNGAFGPIDSVSQSSTRVPEGRNPLDRRPAILEQPPEKGTRYSFFRRNISKNQEEHNTNIVEADRYFYFDNYDLKTRRQLSKTKRNKKLKQTRKLNRKRKRRTKKIRQNRRMFSMGKAKEKVLRKRAKELGLTLYYQRWLFEKYLPNRLLTSVADRSKNITANSLQMNSVDFGDTQAVELNSPKLAGSLTNNLSKIAEVGLPAQQTCDRETTLCQTNRTTIQPPFLVPVNPLPFYAGWDESLRKFVITNKLLSRRNAGYESQSDILFTGLAKSPGVSLKSPTSSLPAGSVGAKEQKENDSQEKIKLKEPLLFTHMPIDYLSIATNEFKTTFAPFAMDQAFSIGHLGHAPLGWRRFKFKGLKSLTPSGFASFRAVGTEEGSPFEGSRSLNTQQMNVKKLETLKQGRRLSKYSMMKEAFNWEKQSPRDFPHFSGTLIQEYLPMSYPYIANRRFSARDTDSRYLDLEANIFKMRSIKANIREYLFRKRNDNISGMDNSKTVGLEFTFRRRPFPTRYYRVRSAFKAMKAFPRRVKFLGDMLTWRPLSAYKTNTELTTNDGNFIPGGLALSLGQETPSPTQTILGANSKTYLLNLENWKSRGFPLDYSISSTEDSRRQGFKSLADNNTGANAQLTGTSAKTSPVDTNGRGATDKENGFSSFEQVPNSGGEASNGVFDAFLEKGGAKNQQKVAKDKSSILNQSQTERIQRRASRLVKRLRYYVYVPKRKFSQKNMLHIPDIGDIIWPGDYLRLAPIQLPFLLPYQKEDIINSFSPSNQTAKALESPQTTNAMKNQLDIILHEKKKAPSDEISLNTLNLISMRQHNRKFLIEKHNLKVLKNKLKKALRADCLNKKLEELKLRS</sequence>
<reference evidence="2" key="1">
    <citation type="journal article" date="2015" name="BMC Evol. Biol.">
        <title>Chloroplast phylogenomic analysis of chlorophyte green algae identifies a novel lineage sister to the Sphaeropleales (Chlorophyceae).</title>
        <authorList>
            <person name="Lemieux C."/>
            <person name="Vincent A.T."/>
            <person name="Labarre A."/>
            <person name="Otis C."/>
            <person name="Turmel M."/>
        </authorList>
    </citation>
    <scope>NUCLEOTIDE SEQUENCE</scope>
</reference>
<feature type="compositionally biased region" description="Low complexity" evidence="1">
    <location>
        <begin position="1601"/>
        <end position="1615"/>
    </location>
</feature>
<feature type="compositionally biased region" description="Polar residues" evidence="1">
    <location>
        <begin position="2615"/>
        <end position="2626"/>
    </location>
</feature>
<organism evidence="2">
    <name type="scientific">Staurocarteria cerasiformis</name>
    <name type="common">Green alga</name>
    <name type="synonym">Carteria cerasiformis</name>
    <dbReference type="NCBI Taxonomy" id="69401"/>
    <lineage>
        <taxon>Eukaryota</taxon>
        <taxon>Viridiplantae</taxon>
        <taxon>Chlorophyta</taxon>
        <taxon>core chlorophytes</taxon>
        <taxon>Chlorophyceae</taxon>
        <taxon>CS clade</taxon>
        <taxon>Chlamydomonadales</taxon>
        <taxon>Chlamydomonadaceae</taxon>
        <taxon>Staurocarteria</taxon>
    </lineage>
</organism>
<feature type="region of interest" description="Disordered" evidence="1">
    <location>
        <begin position="2046"/>
        <end position="2068"/>
    </location>
</feature>
<feature type="region of interest" description="Disordered" evidence="1">
    <location>
        <begin position="1581"/>
        <end position="1679"/>
    </location>
</feature>
<feature type="region of interest" description="Disordered" evidence="1">
    <location>
        <begin position="911"/>
        <end position="954"/>
    </location>
</feature>
<evidence type="ECO:0000256" key="1">
    <source>
        <dbReference type="SAM" id="MobiDB-lite"/>
    </source>
</evidence>
<feature type="compositionally biased region" description="Basic and acidic residues" evidence="1">
    <location>
        <begin position="1982"/>
        <end position="1994"/>
    </location>
</feature>
<feature type="compositionally biased region" description="Polar residues" evidence="1">
    <location>
        <begin position="1645"/>
        <end position="1661"/>
    </location>
</feature>
<feature type="region of interest" description="Disordered" evidence="1">
    <location>
        <begin position="1967"/>
        <end position="1994"/>
    </location>
</feature>
<dbReference type="RefSeq" id="YP_009185149.1">
    <property type="nucleotide sequence ID" value="NC_028585.1"/>
</dbReference>
<name>A0A0S2LPY7_STACE</name>
<feature type="compositionally biased region" description="Polar residues" evidence="1">
    <location>
        <begin position="911"/>
        <end position="926"/>
    </location>
</feature>
<feature type="region of interest" description="Disordered" evidence="1">
    <location>
        <begin position="2237"/>
        <end position="2263"/>
    </location>
</feature>
<evidence type="ECO:0000313" key="2">
    <source>
        <dbReference type="EMBL" id="ALO63467.1"/>
    </source>
</evidence>
<feature type="compositionally biased region" description="Polar residues" evidence="1">
    <location>
        <begin position="853"/>
        <end position="868"/>
    </location>
</feature>
<dbReference type="GeneID" id="26378960"/>
<keyword evidence="2" id="KW-0150">Chloroplast</keyword>
<accession>A0A0S2LPY7</accession>
<geneLocation type="chloroplast" evidence="2"/>
<feature type="region of interest" description="Disordered" evidence="1">
    <location>
        <begin position="2579"/>
        <end position="2626"/>
    </location>
</feature>
<feature type="region of interest" description="Disordered" evidence="1">
    <location>
        <begin position="849"/>
        <end position="873"/>
    </location>
</feature>
<dbReference type="EMBL" id="KT625420">
    <property type="protein sequence ID" value="ALO63467.1"/>
    <property type="molecule type" value="Genomic_DNA"/>
</dbReference>
<feature type="compositionally biased region" description="Polar residues" evidence="1">
    <location>
        <begin position="2582"/>
        <end position="2603"/>
    </location>
</feature>
<feature type="compositionally biased region" description="Polar residues" evidence="1">
    <location>
        <begin position="1620"/>
        <end position="1634"/>
    </location>
</feature>
<gene>
    <name evidence="2" type="primary">ycf1</name>
</gene>
<protein>
    <submittedName>
        <fullName evidence="2">Hypothetical chloroplast RF1</fullName>
    </submittedName>
</protein>